<evidence type="ECO:0000256" key="1">
    <source>
        <dbReference type="ARBA" id="ARBA00004459"/>
    </source>
</evidence>
<evidence type="ECO:0000313" key="9">
    <source>
        <dbReference type="EMBL" id="MFD0914920.1"/>
    </source>
</evidence>
<feature type="region of interest" description="Disordered" evidence="7">
    <location>
        <begin position="22"/>
        <end position="61"/>
    </location>
</feature>
<keyword evidence="2 8" id="KW-0732">Signal</keyword>
<evidence type="ECO:0000256" key="6">
    <source>
        <dbReference type="ARBA" id="ARBA00023288"/>
    </source>
</evidence>
<keyword evidence="6 9" id="KW-0449">Lipoprotein</keyword>
<organism evidence="9 10">
    <name type="scientific">Pseudahrensia aquimaris</name>
    <dbReference type="NCBI Taxonomy" id="744461"/>
    <lineage>
        <taxon>Bacteria</taxon>
        <taxon>Pseudomonadati</taxon>
        <taxon>Pseudomonadota</taxon>
        <taxon>Alphaproteobacteria</taxon>
        <taxon>Hyphomicrobiales</taxon>
        <taxon>Ahrensiaceae</taxon>
        <taxon>Pseudahrensia</taxon>
    </lineage>
</organism>
<sequence length="61" mass="6598">MTSRTALVATLVAALMLTACGRRGDPLTPHESAVKQAKENEQPAPEKPENNRPFILDGLLQ</sequence>
<protein>
    <submittedName>
        <fullName evidence="9">Lipoprotein</fullName>
    </submittedName>
</protein>
<dbReference type="InterPro" id="IPR032831">
    <property type="entry name" value="LptM_cons"/>
</dbReference>
<dbReference type="NCBIfam" id="NF047847">
    <property type="entry name" value="SS_mature_LptM"/>
    <property type="match status" value="1"/>
</dbReference>
<evidence type="ECO:0000256" key="8">
    <source>
        <dbReference type="SAM" id="SignalP"/>
    </source>
</evidence>
<gene>
    <name evidence="9" type="ORF">ACFQ14_00705</name>
</gene>
<evidence type="ECO:0000313" key="10">
    <source>
        <dbReference type="Proteomes" id="UP001597101"/>
    </source>
</evidence>
<comment type="subcellular location">
    <subcellularLocation>
        <location evidence="1">Cell outer membrane</location>
        <topology evidence="1">Lipid-anchor</topology>
    </subcellularLocation>
</comment>
<comment type="caution">
    <text evidence="9">The sequence shown here is derived from an EMBL/GenBank/DDBJ whole genome shotgun (WGS) entry which is preliminary data.</text>
</comment>
<feature type="compositionally biased region" description="Basic and acidic residues" evidence="7">
    <location>
        <begin position="32"/>
        <end position="50"/>
    </location>
</feature>
<keyword evidence="3" id="KW-0472">Membrane</keyword>
<evidence type="ECO:0000256" key="2">
    <source>
        <dbReference type="ARBA" id="ARBA00022729"/>
    </source>
</evidence>
<feature type="signal peptide" evidence="8">
    <location>
        <begin position="1"/>
        <end position="24"/>
    </location>
</feature>
<evidence type="ECO:0000256" key="4">
    <source>
        <dbReference type="ARBA" id="ARBA00023139"/>
    </source>
</evidence>
<keyword evidence="10" id="KW-1185">Reference proteome</keyword>
<keyword evidence="5" id="KW-0998">Cell outer membrane</keyword>
<evidence type="ECO:0000256" key="7">
    <source>
        <dbReference type="SAM" id="MobiDB-lite"/>
    </source>
</evidence>
<dbReference type="EMBL" id="JBHTJV010000002">
    <property type="protein sequence ID" value="MFD0914920.1"/>
    <property type="molecule type" value="Genomic_DNA"/>
</dbReference>
<evidence type="ECO:0000256" key="3">
    <source>
        <dbReference type="ARBA" id="ARBA00023136"/>
    </source>
</evidence>
<evidence type="ECO:0000256" key="5">
    <source>
        <dbReference type="ARBA" id="ARBA00023237"/>
    </source>
</evidence>
<dbReference type="RefSeq" id="WP_377210775.1">
    <property type="nucleotide sequence ID" value="NZ_JBHTJV010000002.1"/>
</dbReference>
<feature type="chain" id="PRO_5046754189" evidence="8">
    <location>
        <begin position="25"/>
        <end position="61"/>
    </location>
</feature>
<reference evidence="10" key="1">
    <citation type="journal article" date="2019" name="Int. J. Syst. Evol. Microbiol.">
        <title>The Global Catalogue of Microorganisms (GCM) 10K type strain sequencing project: providing services to taxonomists for standard genome sequencing and annotation.</title>
        <authorList>
            <consortium name="The Broad Institute Genomics Platform"/>
            <consortium name="The Broad Institute Genome Sequencing Center for Infectious Disease"/>
            <person name="Wu L."/>
            <person name="Ma J."/>
        </authorList>
    </citation>
    <scope>NUCLEOTIDE SEQUENCE [LARGE SCALE GENOMIC DNA]</scope>
    <source>
        <strain evidence="10">CCUG 60023</strain>
    </source>
</reference>
<dbReference type="PROSITE" id="PS51257">
    <property type="entry name" value="PROKAR_LIPOPROTEIN"/>
    <property type="match status" value="1"/>
</dbReference>
<keyword evidence="4" id="KW-0564">Palmitate</keyword>
<name>A0ABW3F9H6_9HYPH</name>
<dbReference type="Proteomes" id="UP001597101">
    <property type="component" value="Unassembled WGS sequence"/>
</dbReference>
<accession>A0ABW3F9H6</accession>
<proteinExistence type="predicted"/>